<dbReference type="InterPro" id="IPR002912">
    <property type="entry name" value="ACT_dom"/>
</dbReference>
<dbReference type="PANTHER" id="PTHR40099:SF1">
    <property type="entry name" value="ACETOLACTATE SYNTHASE, SMALL SUBUNIT"/>
    <property type="match status" value="1"/>
</dbReference>
<dbReference type="EMBL" id="AUZY01001192">
    <property type="protein sequence ID" value="EQD75616.1"/>
    <property type="molecule type" value="Genomic_DNA"/>
</dbReference>
<dbReference type="AlphaFoldDB" id="T1BRW3"/>
<dbReference type="PANTHER" id="PTHR40099">
    <property type="entry name" value="ACETOLACTATE SYNTHASE, SMALL SUBUNIT"/>
    <property type="match status" value="1"/>
</dbReference>
<reference evidence="2" key="2">
    <citation type="journal article" date="2014" name="ISME J.">
        <title>Microbial stratification in low pH oxic and suboxic macroscopic growths along an acid mine drainage.</title>
        <authorList>
            <person name="Mendez-Garcia C."/>
            <person name="Mesa V."/>
            <person name="Sprenger R.R."/>
            <person name="Richter M."/>
            <person name="Diez M.S."/>
            <person name="Solano J."/>
            <person name="Bargiela R."/>
            <person name="Golyshina O.V."/>
            <person name="Manteca A."/>
            <person name="Ramos J.L."/>
            <person name="Gallego J.R."/>
            <person name="Llorente I."/>
            <person name="Martins Dos Santos V.A."/>
            <person name="Jensen O.N."/>
            <person name="Pelaez A.I."/>
            <person name="Sanchez J."/>
            <person name="Ferrer M."/>
        </authorList>
    </citation>
    <scope>NUCLEOTIDE SEQUENCE</scope>
</reference>
<proteinExistence type="predicted"/>
<dbReference type="PROSITE" id="PS51671">
    <property type="entry name" value="ACT"/>
    <property type="match status" value="1"/>
</dbReference>
<gene>
    <name evidence="2" type="ORF">B1B_02012</name>
</gene>
<sequence length="172" mass="18555">MPAGLSESFLMPVQEISLTLPNRPGALAGVARVLAKERINLAAISVDSTPSRGRVRLIVSDPERAHRLLSEAEYEVELREMLVIRLEDRAGVFLKVLEILAQEKINIQNVAILLARDNGRALVALSSTDLGRARKVLQQAGVISPSAEQLVSNADLVAAVPTIPTESVGFLM</sequence>
<reference evidence="2" key="1">
    <citation type="submission" date="2013-08" db="EMBL/GenBank/DDBJ databases">
        <authorList>
            <person name="Mendez C."/>
            <person name="Richter M."/>
            <person name="Ferrer M."/>
            <person name="Sanchez J."/>
        </authorList>
    </citation>
    <scope>NUCLEOTIDE SEQUENCE</scope>
</reference>
<name>T1BRW3_9ZZZZ</name>
<evidence type="ECO:0000313" key="2">
    <source>
        <dbReference type="EMBL" id="EQD75616.1"/>
    </source>
</evidence>
<comment type="caution">
    <text evidence="2">The sequence shown here is derived from an EMBL/GenBank/DDBJ whole genome shotgun (WGS) entry which is preliminary data.</text>
</comment>
<dbReference type="SUPFAM" id="SSF55021">
    <property type="entry name" value="ACT-like"/>
    <property type="match status" value="2"/>
</dbReference>
<dbReference type="InterPro" id="IPR045739">
    <property type="entry name" value="ACT_dom_pair"/>
</dbReference>
<organism evidence="2">
    <name type="scientific">mine drainage metagenome</name>
    <dbReference type="NCBI Taxonomy" id="410659"/>
    <lineage>
        <taxon>unclassified sequences</taxon>
        <taxon>metagenomes</taxon>
        <taxon>ecological metagenomes</taxon>
    </lineage>
</organism>
<dbReference type="Gene3D" id="3.30.2130.10">
    <property type="entry name" value="VC0802-like"/>
    <property type="match status" value="1"/>
</dbReference>
<accession>T1BRW3</accession>
<protein>
    <submittedName>
        <fullName evidence="2">Amino acid-binding ACT domain protein</fullName>
    </submittedName>
</protein>
<feature type="domain" description="ACT" evidence="1">
    <location>
        <begin position="15"/>
        <end position="92"/>
    </location>
</feature>
<evidence type="ECO:0000259" key="1">
    <source>
        <dbReference type="PROSITE" id="PS51671"/>
    </source>
</evidence>
<dbReference type="Pfam" id="PF19571">
    <property type="entry name" value="ACT_8"/>
    <property type="match status" value="1"/>
</dbReference>
<dbReference type="InterPro" id="IPR045865">
    <property type="entry name" value="ACT-like_dom_sf"/>
</dbReference>